<dbReference type="GO" id="GO:0016787">
    <property type="term" value="F:hydrolase activity"/>
    <property type="evidence" value="ECO:0007669"/>
    <property type="project" value="UniProtKB-ARBA"/>
</dbReference>
<dbReference type="PANTHER" id="PTHR10151">
    <property type="entry name" value="ECTONUCLEOTIDE PYROPHOSPHATASE/PHOSPHODIESTERASE"/>
    <property type="match status" value="1"/>
</dbReference>
<dbReference type="EMBL" id="JAAYYV010000206">
    <property type="protein sequence ID" value="NLF54281.1"/>
    <property type="molecule type" value="Genomic_DNA"/>
</dbReference>
<protein>
    <submittedName>
        <fullName evidence="1">Alkaline phosphatase family protein</fullName>
    </submittedName>
</protein>
<name>A0A7X7R873_9RHOO</name>
<evidence type="ECO:0000313" key="2">
    <source>
        <dbReference type="Proteomes" id="UP000536534"/>
    </source>
</evidence>
<dbReference type="InterPro" id="IPR002591">
    <property type="entry name" value="Phosphodiest/P_Trfase"/>
</dbReference>
<dbReference type="Pfam" id="PF01663">
    <property type="entry name" value="Phosphodiest"/>
    <property type="match status" value="2"/>
</dbReference>
<dbReference type="PANTHER" id="PTHR10151:SF120">
    <property type="entry name" value="BIS(5'-ADENOSYL)-TRIPHOSPHATASE"/>
    <property type="match status" value="1"/>
</dbReference>
<reference evidence="1 2" key="1">
    <citation type="journal article" date="2020" name="Biotechnol. Biofuels">
        <title>New insights from the biogas microbiome by comprehensive genome-resolved metagenomics of nearly 1600 species originating from multiple anaerobic digesters.</title>
        <authorList>
            <person name="Campanaro S."/>
            <person name="Treu L."/>
            <person name="Rodriguez-R L.M."/>
            <person name="Kovalovszki A."/>
            <person name="Ziels R.M."/>
            <person name="Maus I."/>
            <person name="Zhu X."/>
            <person name="Kougias P.G."/>
            <person name="Basile A."/>
            <person name="Luo G."/>
            <person name="Schluter A."/>
            <person name="Konstantinidis K.T."/>
            <person name="Angelidaki I."/>
        </authorList>
    </citation>
    <scope>NUCLEOTIDE SEQUENCE [LARGE SCALE GENOMIC DNA]</scope>
    <source>
        <strain evidence="1">AS06rmzACSIP_256</strain>
    </source>
</reference>
<evidence type="ECO:0000313" key="1">
    <source>
        <dbReference type="EMBL" id="NLF54281.1"/>
    </source>
</evidence>
<dbReference type="Proteomes" id="UP000536534">
    <property type="component" value="Unassembled WGS sequence"/>
</dbReference>
<comment type="caution">
    <text evidence="1">The sequence shown here is derived from an EMBL/GenBank/DDBJ whole genome shotgun (WGS) entry which is preliminary data.</text>
</comment>
<gene>
    <name evidence="1" type="ORF">GX576_07775</name>
</gene>
<accession>A0A7X7R873</accession>
<dbReference type="SUPFAM" id="SSF53649">
    <property type="entry name" value="Alkaline phosphatase-like"/>
    <property type="match status" value="1"/>
</dbReference>
<organism evidence="1 2">
    <name type="scientific">Thauera phenolivorans</name>
    <dbReference type="NCBI Taxonomy" id="1792543"/>
    <lineage>
        <taxon>Bacteria</taxon>
        <taxon>Pseudomonadati</taxon>
        <taxon>Pseudomonadota</taxon>
        <taxon>Betaproteobacteria</taxon>
        <taxon>Rhodocyclales</taxon>
        <taxon>Zoogloeaceae</taxon>
        <taxon>Thauera</taxon>
    </lineage>
</organism>
<proteinExistence type="predicted"/>
<sequence length="404" mass="42639">MSMTISTIPLPSAAAVPDYGERGLYRLAHGMREWLHDDSAGWPLAGVGAGERALVVLLVIDGLGDNFLARHGGGGALLAHRAGRLSSVFPSTTASAVTTLMTGLAPAQHGLNGWFIHDRRFGGVIAPLPLQRRGNGPLEAPALLPRLFPYRSAFAGACRPVVVVSPAEIAGSGFSRRHSHGARVRPYRSLSGLEEAIVAEAGALRDSGGLIHAYYSSLDALSHQFGCQSEEALSCFAHIDAVFTRLAARLEGTGAQLVLTADHGFIDVPDERCLQLAAWPDVAAMLEAPLFGERRAAFCAVRQGAAAEFNAWVASELGGRAVLVEGPALRHSGLLGPGRPHRRLAERVGTHVLLMEAGWTLADRVAGEKPVSMRGVHGGLSADEMWVPLVRFSAGLRRAAPAAP</sequence>
<dbReference type="AlphaFoldDB" id="A0A7X7R873"/>
<dbReference type="Gene3D" id="3.40.720.10">
    <property type="entry name" value="Alkaline Phosphatase, subunit A"/>
    <property type="match status" value="1"/>
</dbReference>
<dbReference type="InterPro" id="IPR017850">
    <property type="entry name" value="Alkaline_phosphatase_core_sf"/>
</dbReference>